<accession>A0A7G9TBB6</accession>
<evidence type="ECO:0000313" key="3">
    <source>
        <dbReference type="Proteomes" id="UP000515838"/>
    </source>
</evidence>
<dbReference type="GO" id="GO:0006313">
    <property type="term" value="P:DNA transposition"/>
    <property type="evidence" value="ECO:0007669"/>
    <property type="project" value="InterPro"/>
</dbReference>
<sequence length="179" mass="21017">MARFRRVFTPGATWFFTVAAARRRHLLTDLRVISAFGTAMREVRQTLSFSMPARVILPDHLHVIWTLPENDTDYPRRWSIIKRRTSQLAGLPPMARTCSMVARRESGLWQRRYWEHLIRDTDDLYRHIDYIHFNPVKHGHAEAPASWPYSSFARHLRTGTYPPDWRAAPDMETLDTGES</sequence>
<dbReference type="GO" id="GO:0004803">
    <property type="term" value="F:transposase activity"/>
    <property type="evidence" value="ECO:0007669"/>
    <property type="project" value="InterPro"/>
</dbReference>
<dbReference type="EMBL" id="CP060731">
    <property type="protein sequence ID" value="QNN77391.1"/>
    <property type="molecule type" value="Genomic_DNA"/>
</dbReference>
<dbReference type="InterPro" id="IPR036515">
    <property type="entry name" value="Transposase_17_sf"/>
</dbReference>
<dbReference type="PANTHER" id="PTHR36966:SF1">
    <property type="entry name" value="REP-ASSOCIATED TYROSINE TRANSPOSASE"/>
    <property type="match status" value="1"/>
</dbReference>
<evidence type="ECO:0000313" key="2">
    <source>
        <dbReference type="EMBL" id="QNN77391.1"/>
    </source>
</evidence>
<dbReference type="Proteomes" id="UP000515838">
    <property type="component" value="Chromosome"/>
</dbReference>
<name>A0A7G9TBB6_PSEMX</name>
<proteinExistence type="predicted"/>
<dbReference type="GO" id="GO:0043565">
    <property type="term" value="F:sequence-specific DNA binding"/>
    <property type="evidence" value="ECO:0007669"/>
    <property type="project" value="TreeGrafter"/>
</dbReference>
<dbReference type="NCBIfam" id="NF047646">
    <property type="entry name" value="REP_Tyr_transpos"/>
    <property type="match status" value="1"/>
</dbReference>
<dbReference type="SUPFAM" id="SSF143422">
    <property type="entry name" value="Transposase IS200-like"/>
    <property type="match status" value="1"/>
</dbReference>
<feature type="domain" description="Transposase IS200-like" evidence="1">
    <location>
        <begin position="9"/>
        <end position="134"/>
    </location>
</feature>
<evidence type="ECO:0000259" key="1">
    <source>
        <dbReference type="SMART" id="SM01321"/>
    </source>
</evidence>
<reference evidence="2 3" key="1">
    <citation type="submission" date="2020-08" db="EMBL/GenBank/DDBJ databases">
        <title>Streptomycin Non-resistant strain, P. mexicana.</title>
        <authorList>
            <person name="Ganesh-Kumar S."/>
            <person name="Zhe T."/>
            <person name="Yu Z."/>
            <person name="Min Y."/>
        </authorList>
    </citation>
    <scope>NUCLEOTIDE SEQUENCE [LARGE SCALE GENOMIC DNA]</scope>
    <source>
        <strain evidence="2 3">GTZY2</strain>
    </source>
</reference>
<dbReference type="InterPro" id="IPR052715">
    <property type="entry name" value="RAYT_transposase"/>
</dbReference>
<dbReference type="SMART" id="SM01321">
    <property type="entry name" value="Y1_Tnp"/>
    <property type="match status" value="1"/>
</dbReference>
<dbReference type="Gene3D" id="3.30.70.1290">
    <property type="entry name" value="Transposase IS200-like"/>
    <property type="match status" value="1"/>
</dbReference>
<dbReference type="AlphaFoldDB" id="A0A7G9TBB6"/>
<gene>
    <name evidence="2" type="ORF">IAE60_15945</name>
</gene>
<organism evidence="2 3">
    <name type="scientific">Pseudoxanthomonas mexicana</name>
    <dbReference type="NCBI Taxonomy" id="128785"/>
    <lineage>
        <taxon>Bacteria</taxon>
        <taxon>Pseudomonadati</taxon>
        <taxon>Pseudomonadota</taxon>
        <taxon>Gammaproteobacteria</taxon>
        <taxon>Lysobacterales</taxon>
        <taxon>Lysobacteraceae</taxon>
        <taxon>Pseudoxanthomonas</taxon>
    </lineage>
</organism>
<dbReference type="InterPro" id="IPR002686">
    <property type="entry name" value="Transposase_17"/>
</dbReference>
<protein>
    <submittedName>
        <fullName evidence="2">Transposase</fullName>
    </submittedName>
</protein>
<dbReference type="PANTHER" id="PTHR36966">
    <property type="entry name" value="REP-ASSOCIATED TYROSINE TRANSPOSASE"/>
    <property type="match status" value="1"/>
</dbReference>